<evidence type="ECO:0000256" key="1">
    <source>
        <dbReference type="SAM" id="MobiDB-lite"/>
    </source>
</evidence>
<organism evidence="2">
    <name type="scientific">Cyprideis torosa</name>
    <dbReference type="NCBI Taxonomy" id="163714"/>
    <lineage>
        <taxon>Eukaryota</taxon>
        <taxon>Metazoa</taxon>
        <taxon>Ecdysozoa</taxon>
        <taxon>Arthropoda</taxon>
        <taxon>Crustacea</taxon>
        <taxon>Oligostraca</taxon>
        <taxon>Ostracoda</taxon>
        <taxon>Podocopa</taxon>
        <taxon>Podocopida</taxon>
        <taxon>Cytherocopina</taxon>
        <taxon>Cytheroidea</taxon>
        <taxon>Cytherideidae</taxon>
        <taxon>Cyprideis</taxon>
    </lineage>
</organism>
<name>A0A7R8WGY4_9CRUS</name>
<feature type="region of interest" description="Disordered" evidence="1">
    <location>
        <begin position="217"/>
        <end position="240"/>
    </location>
</feature>
<dbReference type="AlphaFoldDB" id="A0A7R8WGY4"/>
<accession>A0A7R8WGY4</accession>
<dbReference type="EMBL" id="OB661591">
    <property type="protein sequence ID" value="CAD7228554.1"/>
    <property type="molecule type" value="Genomic_DNA"/>
</dbReference>
<sequence length="464" mass="52003">MNRRKGRKDCPHSRLKGLLHTPSAVRYTALSGGQMMSRSEAADFTGQLWKSLVSLREIPDNRESPVAALEPRLQCCYDDCDKRQVLFQSGGNNVEEENSFLSSPSTILFSKFQSYHCAELKEDCVWPLRSTLGIVCPGQALKAEEVKRNSWSLRKNWRVEEESVADLLLSLIFRVHGGLPTPRINILSPPQIRFAMYVKLGKACGLATRCCLTLTPHPAPTPTRAKEKQEEERNERETRNTTVGGVGYCVSEQLATTVDSLDRRSLSYASAMGSRSIGYQDTLPGAPEERKLSCTEHSWAVGNQHPHSLLLSESRRETCSVYFEDNELISGGWMDTDWFDERASFLQRKGESFMDPDKRCYRDPDKRCYRALSSDLRVLWAGERMNLQISVGNHRAAAAVSLWDTPYPPSLEAAVEDQVQPAFRSLLLAPGRNVDGANSVHERSGISEHALVEPTEDGRGLFCC</sequence>
<feature type="compositionally biased region" description="Basic and acidic residues" evidence="1">
    <location>
        <begin position="224"/>
        <end position="239"/>
    </location>
</feature>
<protein>
    <submittedName>
        <fullName evidence="2">Uncharacterized protein</fullName>
    </submittedName>
</protein>
<proteinExistence type="predicted"/>
<reference evidence="2" key="1">
    <citation type="submission" date="2020-11" db="EMBL/GenBank/DDBJ databases">
        <authorList>
            <person name="Tran Van P."/>
        </authorList>
    </citation>
    <scope>NUCLEOTIDE SEQUENCE</scope>
</reference>
<evidence type="ECO:0000313" key="2">
    <source>
        <dbReference type="EMBL" id="CAD7228554.1"/>
    </source>
</evidence>
<gene>
    <name evidence="2" type="ORF">CTOB1V02_LOCUS6435</name>
</gene>